<dbReference type="Proteomes" id="UP000789759">
    <property type="component" value="Unassembled WGS sequence"/>
</dbReference>
<evidence type="ECO:0000256" key="1">
    <source>
        <dbReference type="SAM" id="MobiDB-lite"/>
    </source>
</evidence>
<reference evidence="2" key="1">
    <citation type="submission" date="2021-06" db="EMBL/GenBank/DDBJ databases">
        <authorList>
            <person name="Kallberg Y."/>
            <person name="Tangrot J."/>
            <person name="Rosling A."/>
        </authorList>
    </citation>
    <scope>NUCLEOTIDE SEQUENCE</scope>
    <source>
        <strain evidence="2">FL966</strain>
    </source>
</reference>
<gene>
    <name evidence="2" type="ORF">CPELLU_LOCUS9147</name>
</gene>
<keyword evidence="3" id="KW-1185">Reference proteome</keyword>
<evidence type="ECO:0000313" key="3">
    <source>
        <dbReference type="Proteomes" id="UP000789759"/>
    </source>
</evidence>
<organism evidence="2 3">
    <name type="scientific">Cetraspora pellucida</name>
    <dbReference type="NCBI Taxonomy" id="1433469"/>
    <lineage>
        <taxon>Eukaryota</taxon>
        <taxon>Fungi</taxon>
        <taxon>Fungi incertae sedis</taxon>
        <taxon>Mucoromycota</taxon>
        <taxon>Glomeromycotina</taxon>
        <taxon>Glomeromycetes</taxon>
        <taxon>Diversisporales</taxon>
        <taxon>Gigasporaceae</taxon>
        <taxon>Cetraspora</taxon>
    </lineage>
</organism>
<feature type="compositionally biased region" description="Basic residues" evidence="1">
    <location>
        <begin position="216"/>
        <end position="225"/>
    </location>
</feature>
<name>A0A9N9GZT8_9GLOM</name>
<protein>
    <submittedName>
        <fullName evidence="2">5645_t:CDS:1</fullName>
    </submittedName>
</protein>
<evidence type="ECO:0000313" key="2">
    <source>
        <dbReference type="EMBL" id="CAG8647087.1"/>
    </source>
</evidence>
<feature type="region of interest" description="Disordered" evidence="1">
    <location>
        <begin position="212"/>
        <end position="245"/>
    </location>
</feature>
<proteinExistence type="predicted"/>
<dbReference type="AlphaFoldDB" id="A0A9N9GZT8"/>
<dbReference type="EMBL" id="CAJVQA010006829">
    <property type="protein sequence ID" value="CAG8647087.1"/>
    <property type="molecule type" value="Genomic_DNA"/>
</dbReference>
<comment type="caution">
    <text evidence="2">The sequence shown here is derived from an EMBL/GenBank/DDBJ whole genome shotgun (WGS) entry which is preliminary data.</text>
</comment>
<accession>A0A9N9GZT8</accession>
<sequence length="559" mass="64240">MIYYLLMFNWTTSENNLPINIQANMALQPLLLLNFSDEYNKDIDIFISQLLSYLVGTTQINTSNSFRNPSIAYNYANTAGNNAVTIDVFIILAEAFTKDWHLAEKHLLDRPANTVNANNANPIVFGNIWIAQALYWLRNEYPIITKKALEFVLIFKPDLPPKLVIKNVKVDSDDELANLIKKQLKLHIAKAVKKATKAQYCCSNYNRTGHNSYKYSQKKKSKSKNKKEINPNNLKSKKRKQSFELETHSSLAKRIKRRLPILYTSSAKNYREPASEISDSDDEFIDDPMEIDFVQRKDLATDIVTTKCKINQMIKVVNFTSDCIIYSDFAVVKYSKLMLILPNTLLDKYNYDLLASRWKLKLVCNGKEFFILINMHKVKNNLKVNCATVSQNNISLVSDQISQKKWHTPVDFNIDSDDLTFKNKCISYKELEKSLYTTLKSKAEINDLCEKLQCISYTKSKTKNVIKFKKIRLLESIIKILEAELENIKSSLSQDPKGSLMICFAIISEDDEKNISKFDNIFVISKLIKNLSQYFIYRKSIDQAGKISTISLNISSAIP</sequence>
<dbReference type="OrthoDB" id="10587450at2759"/>